<sequence length="281" mass="30434">MIFSKKKAVPPKKERSIETSFFAGAIAGLVVDVALFPLDTLKTRLQSQYGFWKSGGFKGIYKGVGPTAVGSAPCAAVFFAAYSAFKLKCTPYVNPHEQFVVQMTAATIGETVSCIVKVPTEIVKQRRQACASEGTSVSIFKSILKKDGVNGFYRGFWTTVLRDAPFSVIQFPLWEFFKSEFRQNTGHEVTPAEGALSGAVAGAIAGALTTPLDVVKTRIMLAVGCVKREETSLVPVMKAIYKESGTFGFFAGFLPRVLWIFLGGGIFFGVFEQACIIIDGD</sequence>
<keyword evidence="6" id="KW-0999">Mitochondrion inner membrane</keyword>
<reference evidence="13" key="1">
    <citation type="journal article" date="2016" name="PLoS Negl. Trop. Dis.">
        <title>A Deep Insight into the Sialome of Rhodnius neglectus, a Vector of Chagas Disease.</title>
        <authorList>
            <person name="Santiago P.B."/>
            <person name="Assumpcao T.C."/>
            <person name="Araujo C.N."/>
            <person name="Bastos I.M."/>
            <person name="Neves D."/>
            <person name="Silva I.G."/>
            <person name="Charneau S."/>
            <person name="Queiroz R.M."/>
            <person name="Raiol T."/>
            <person name="Oliveira J.V."/>
            <person name="Sousa M.V."/>
            <person name="Calvo E."/>
            <person name="Ribeiro J.M."/>
            <person name="Santana J.M."/>
        </authorList>
    </citation>
    <scope>NUCLEOTIDE SEQUENCE</scope>
    <source>
        <tissue evidence="13">Salivary glands</tissue>
    </source>
</reference>
<organism evidence="13">
    <name type="scientific">Rhodnius neglectus</name>
    <dbReference type="NCBI Taxonomy" id="72488"/>
    <lineage>
        <taxon>Eukaryota</taxon>
        <taxon>Metazoa</taxon>
        <taxon>Ecdysozoa</taxon>
        <taxon>Arthropoda</taxon>
        <taxon>Hexapoda</taxon>
        <taxon>Insecta</taxon>
        <taxon>Pterygota</taxon>
        <taxon>Neoptera</taxon>
        <taxon>Paraneoptera</taxon>
        <taxon>Hemiptera</taxon>
        <taxon>Heteroptera</taxon>
        <taxon>Panheteroptera</taxon>
        <taxon>Cimicomorpha</taxon>
        <taxon>Reduviidae</taxon>
        <taxon>Triatominae</taxon>
        <taxon>Rhodnius</taxon>
    </lineage>
</organism>
<evidence type="ECO:0000256" key="3">
    <source>
        <dbReference type="ARBA" id="ARBA00022448"/>
    </source>
</evidence>
<dbReference type="PROSITE" id="PS50920">
    <property type="entry name" value="SOLCAR"/>
    <property type="match status" value="3"/>
</dbReference>
<dbReference type="Gene3D" id="1.50.40.10">
    <property type="entry name" value="Mitochondrial carrier domain"/>
    <property type="match status" value="1"/>
</dbReference>
<comment type="subcellular location">
    <subcellularLocation>
        <location evidence="1">Mitochondrion inner membrane</location>
        <topology evidence="1">Multi-pass membrane protein</topology>
    </subcellularLocation>
</comment>
<evidence type="ECO:0000256" key="11">
    <source>
        <dbReference type="RuleBase" id="RU000488"/>
    </source>
</evidence>
<dbReference type="InterPro" id="IPR002067">
    <property type="entry name" value="MCP"/>
</dbReference>
<feature type="repeat" description="Solcar" evidence="10">
    <location>
        <begin position="15"/>
        <end position="88"/>
    </location>
</feature>
<evidence type="ECO:0000256" key="10">
    <source>
        <dbReference type="PROSITE-ProRule" id="PRU00282"/>
    </source>
</evidence>
<keyword evidence="5" id="KW-0677">Repeat</keyword>
<feature type="transmembrane region" description="Helical" evidence="12">
    <location>
        <begin position="247"/>
        <end position="271"/>
    </location>
</feature>
<feature type="repeat" description="Solcar" evidence="10">
    <location>
        <begin position="193"/>
        <end position="277"/>
    </location>
</feature>
<feature type="transmembrane region" description="Helical" evidence="12">
    <location>
        <begin position="60"/>
        <end position="82"/>
    </location>
</feature>
<proteinExistence type="evidence at transcript level"/>
<dbReference type="GO" id="GO:0055085">
    <property type="term" value="P:transmembrane transport"/>
    <property type="evidence" value="ECO:0007669"/>
    <property type="project" value="InterPro"/>
</dbReference>
<dbReference type="InterPro" id="IPR018108">
    <property type="entry name" value="MCP_transmembrane"/>
</dbReference>
<evidence type="ECO:0000256" key="8">
    <source>
        <dbReference type="ARBA" id="ARBA00023128"/>
    </source>
</evidence>
<evidence type="ECO:0000256" key="4">
    <source>
        <dbReference type="ARBA" id="ARBA00022692"/>
    </source>
</evidence>
<protein>
    <submittedName>
        <fullName evidence="13">Putative mitochondrial carrier protein pet8</fullName>
    </submittedName>
</protein>
<evidence type="ECO:0000256" key="12">
    <source>
        <dbReference type="SAM" id="Phobius"/>
    </source>
</evidence>
<dbReference type="GO" id="GO:0005743">
    <property type="term" value="C:mitochondrial inner membrane"/>
    <property type="evidence" value="ECO:0007669"/>
    <property type="project" value="UniProtKB-SubCell"/>
</dbReference>
<dbReference type="InterPro" id="IPR023395">
    <property type="entry name" value="MCP_dom_sf"/>
</dbReference>
<dbReference type="AlphaFoldDB" id="A0A0P4VMM3"/>
<evidence type="ECO:0000256" key="2">
    <source>
        <dbReference type="ARBA" id="ARBA00006375"/>
    </source>
</evidence>
<comment type="similarity">
    <text evidence="2 11">Belongs to the mitochondrial carrier (TC 2.A.29) family.</text>
</comment>
<keyword evidence="8" id="KW-0496">Mitochondrion</keyword>
<dbReference type="PRINTS" id="PR00926">
    <property type="entry name" value="MITOCARRIER"/>
</dbReference>
<name>A0A0P4VMM3_9HEMI</name>
<keyword evidence="4 10" id="KW-0812">Transmembrane</keyword>
<dbReference type="FunFam" id="1.50.40.10:FF:000018">
    <property type="entry name" value="S-adenosylmethionine mitochondrial carrier protein-like"/>
    <property type="match status" value="1"/>
</dbReference>
<feature type="transmembrane region" description="Helical" evidence="12">
    <location>
        <begin position="21"/>
        <end position="40"/>
    </location>
</feature>
<keyword evidence="9 10" id="KW-0472">Membrane</keyword>
<evidence type="ECO:0000256" key="7">
    <source>
        <dbReference type="ARBA" id="ARBA00022989"/>
    </source>
</evidence>
<evidence type="ECO:0000256" key="6">
    <source>
        <dbReference type="ARBA" id="ARBA00022792"/>
    </source>
</evidence>
<evidence type="ECO:0000256" key="5">
    <source>
        <dbReference type="ARBA" id="ARBA00022737"/>
    </source>
</evidence>
<evidence type="ECO:0000256" key="1">
    <source>
        <dbReference type="ARBA" id="ARBA00004448"/>
    </source>
</evidence>
<evidence type="ECO:0000256" key="9">
    <source>
        <dbReference type="ARBA" id="ARBA00023136"/>
    </source>
</evidence>
<dbReference type="PANTHER" id="PTHR45667">
    <property type="entry name" value="S-ADENOSYLMETHIONINE MITOCHONDRIAL CARRIER PROTEIN"/>
    <property type="match status" value="1"/>
</dbReference>
<keyword evidence="3 11" id="KW-0813">Transport</keyword>
<keyword evidence="7 12" id="KW-1133">Transmembrane helix</keyword>
<evidence type="ECO:0000313" key="13">
    <source>
        <dbReference type="EMBL" id="JAI54099.1"/>
    </source>
</evidence>
<accession>A0A0P4VMM3</accession>
<dbReference type="EMBL" id="GDKW01002496">
    <property type="protein sequence ID" value="JAI54099.1"/>
    <property type="molecule type" value="mRNA"/>
</dbReference>
<dbReference type="Pfam" id="PF00153">
    <property type="entry name" value="Mito_carr"/>
    <property type="match status" value="4"/>
</dbReference>
<dbReference type="SUPFAM" id="SSF103506">
    <property type="entry name" value="Mitochondrial carrier"/>
    <property type="match status" value="1"/>
</dbReference>
<feature type="repeat" description="Solcar" evidence="10">
    <location>
        <begin position="97"/>
        <end position="180"/>
    </location>
</feature>